<dbReference type="CDD" id="cd00303">
    <property type="entry name" value="retropepsin_like"/>
    <property type="match status" value="1"/>
</dbReference>
<dbReference type="VEuPathDB" id="FungiDB:PSTT_08597"/>
<reference evidence="6" key="2">
    <citation type="journal article" date="2018" name="BMC Genomics">
        <title>Genomic insights into host adaptation between the wheat stripe rust pathogen (Puccinia striiformis f. sp. tritici) and the barley stripe rust pathogen (Puccinia striiformis f. sp. hordei).</title>
        <authorList>
            <person name="Xia C."/>
            <person name="Wang M."/>
            <person name="Yin C."/>
            <person name="Cornejo O.E."/>
            <person name="Hulbert S.H."/>
            <person name="Chen X."/>
        </authorList>
    </citation>
    <scope>NUCLEOTIDE SEQUENCE [LARGE SCALE GENOMIC DNA]</scope>
    <source>
        <strain evidence="6">93TX-2</strain>
    </source>
</reference>
<feature type="region of interest" description="Disordered" evidence="3">
    <location>
        <begin position="567"/>
        <end position="634"/>
    </location>
</feature>
<keyword evidence="2" id="KW-0175">Coiled coil</keyword>
<dbReference type="InterPro" id="IPR021109">
    <property type="entry name" value="Peptidase_aspartic_dom_sf"/>
</dbReference>
<proteinExistence type="predicted"/>
<reference evidence="5 6" key="1">
    <citation type="submission" date="2017-12" db="EMBL/GenBank/DDBJ databases">
        <title>Gene loss provides genomic basis for host adaptation in cereal stripe rust fungi.</title>
        <authorList>
            <person name="Xia C."/>
        </authorList>
    </citation>
    <scope>NUCLEOTIDE SEQUENCE [LARGE SCALE GENOMIC DNA]</scope>
    <source>
        <strain evidence="5 6">93TX-2</strain>
    </source>
</reference>
<dbReference type="GO" id="GO:0004190">
    <property type="term" value="F:aspartic-type endopeptidase activity"/>
    <property type="evidence" value="ECO:0007669"/>
    <property type="project" value="InterPro"/>
</dbReference>
<evidence type="ECO:0000313" key="6">
    <source>
        <dbReference type="Proteomes" id="UP000238274"/>
    </source>
</evidence>
<gene>
    <name evidence="5" type="ORF">PSHT_09106</name>
</gene>
<comment type="caution">
    <text evidence="5">The sequence shown here is derived from an EMBL/GenBank/DDBJ whole genome shotgun (WGS) entry which is preliminary data.</text>
</comment>
<dbReference type="OrthoDB" id="2506366at2759"/>
<dbReference type="VEuPathDB" id="FungiDB:PSHT_09106"/>
<dbReference type="InterPro" id="IPR001995">
    <property type="entry name" value="Peptidase_A2_cat"/>
</dbReference>
<dbReference type="PROSITE" id="PS50175">
    <property type="entry name" value="ASP_PROT_RETROV"/>
    <property type="match status" value="1"/>
</dbReference>
<dbReference type="Pfam" id="PF13650">
    <property type="entry name" value="Asp_protease_2"/>
    <property type="match status" value="1"/>
</dbReference>
<sequence>MITKLTRSLTDCQPVPKEFSHLVSQQWPNTFTRSTTYHQYQQDNYSPDDDYEDSNQVRIGEEIYNQQREDEDENRLGEEGRIWFNGSLTEEEVKLLEEFVDQSLEGSSKTDMSNPDDETMDQTIINQENQAKLTRLENSMAEMKELMESFISQPKAPHNIPIPETPRNRGTGIRFTTSTPFTGRTPGLDTTIGAGRGSFSSSAMQSPEISQFRPKPEIKLLDEQKGVMLDTKKTNLLFDGTEVELFIKRVEKVALLQKAGGQDVAYQLPFIITNRKLSEAVEQMEGHETGDWELLKKELIRKWGRATPLRRYKEDAIPRLIQKAQENKGIRTRIEYHKFIGEFEEIMDYFTRMDYNNLNLDSGDPLWKALSIELKKEVIKELAHTKKLKTTKDGRNIIPDLDTLKKYVEACLIVVDFDEDGEEKSSKENSKKSVKIEDPATTEQLEEKIAKLTTALDYQKRAAPPHISRPSSPGLPDMRPRFLASLYRYQGAYYYPNRQPIVMDKDSSVKDMVHKFAEENKRSTNNLVEGERSNQHPPRLKLKNGDQNLREYKRRIQQLATYLPRVKAREAEVQPPQPNQEASKASRQRKSFPGSWLEENEETEESITLPVKPKTPATSLDKVKTVKAQVPGSKDEANKLDKSIRNKFAKQTYTLTLEEILKISPQFLSGLQDSLLEEQALENGLNGVKFTGHLESAKEDNNEDDGLTYACPVGMVDMTVNKIKIRTLVDTGAEMNIIPDTIANQLGLVTTELFMRLKGIGGHFTPIIGLAENVPISVFPGYIHLANFFIVKGSVHTVLGRPFLADHNVRLELSNQKGEVLSFQDTDDRRLCIPICLPSTPGWQKEPPKLRKICALQVDDWETVDIAEETIGGKSLQEIMEDSRRTTQFFEDDAWKMDLIDVESVDWEELRSEPPNDGEVFNQHMALEWGTNSNPEWEAWHTYRADMFIQPRFRQVFSWPRKRKDTARRPTWLHELPGGGLNSLEFLQILNESTVRPFLREGTWKSKYGPVSKAMREKLFNGGGKKWYKKHVARSTRAKNERIASRSNLFFAV</sequence>
<dbReference type="Proteomes" id="UP000238274">
    <property type="component" value="Unassembled WGS sequence"/>
</dbReference>
<accession>A0A2S4VJ57</accession>
<feature type="region of interest" description="Disordered" evidence="3">
    <location>
        <begin position="518"/>
        <end position="543"/>
    </location>
</feature>
<evidence type="ECO:0000313" key="5">
    <source>
        <dbReference type="EMBL" id="POW09498.1"/>
    </source>
</evidence>
<dbReference type="GO" id="GO:0006508">
    <property type="term" value="P:proteolysis"/>
    <property type="evidence" value="ECO:0007669"/>
    <property type="project" value="InterPro"/>
</dbReference>
<keyword evidence="6" id="KW-1185">Reference proteome</keyword>
<dbReference type="Gene3D" id="2.40.70.10">
    <property type="entry name" value="Acid Proteases"/>
    <property type="match status" value="1"/>
</dbReference>
<evidence type="ECO:0000256" key="2">
    <source>
        <dbReference type="SAM" id="Coils"/>
    </source>
</evidence>
<evidence type="ECO:0000256" key="1">
    <source>
        <dbReference type="ARBA" id="ARBA00022801"/>
    </source>
</evidence>
<dbReference type="AlphaFoldDB" id="A0A2S4VJ57"/>
<dbReference type="SUPFAM" id="SSF50630">
    <property type="entry name" value="Acid proteases"/>
    <property type="match status" value="1"/>
</dbReference>
<name>A0A2S4VJ57_9BASI</name>
<keyword evidence="1" id="KW-0378">Hydrolase</keyword>
<dbReference type="EMBL" id="PKSM01000127">
    <property type="protein sequence ID" value="POW09498.1"/>
    <property type="molecule type" value="Genomic_DNA"/>
</dbReference>
<feature type="region of interest" description="Disordered" evidence="3">
    <location>
        <begin position="155"/>
        <end position="187"/>
    </location>
</feature>
<reference evidence="6" key="3">
    <citation type="journal article" date="2018" name="Mol. Plant Microbe Interact.">
        <title>Genome sequence resources for the wheat stripe rust pathogen (Puccinia striiformis f. sp. tritici) and the barley stripe rust pathogen (Puccinia striiformis f. sp. hordei).</title>
        <authorList>
            <person name="Xia C."/>
            <person name="Wang M."/>
            <person name="Yin C."/>
            <person name="Cornejo O.E."/>
            <person name="Hulbert S.H."/>
            <person name="Chen X."/>
        </authorList>
    </citation>
    <scope>NUCLEOTIDE SEQUENCE [LARGE SCALE GENOMIC DNA]</scope>
    <source>
        <strain evidence="6">93TX-2</strain>
    </source>
</reference>
<feature type="coiled-coil region" evidence="2">
    <location>
        <begin position="126"/>
        <end position="153"/>
    </location>
</feature>
<evidence type="ECO:0000259" key="4">
    <source>
        <dbReference type="PROSITE" id="PS50175"/>
    </source>
</evidence>
<feature type="domain" description="Peptidase A2" evidence="4">
    <location>
        <begin position="725"/>
        <end position="762"/>
    </location>
</feature>
<protein>
    <recommendedName>
        <fullName evidence="4">Peptidase A2 domain-containing protein</fullName>
    </recommendedName>
</protein>
<evidence type="ECO:0000256" key="3">
    <source>
        <dbReference type="SAM" id="MobiDB-lite"/>
    </source>
</evidence>
<organism evidence="5 6">
    <name type="scientific">Puccinia striiformis</name>
    <dbReference type="NCBI Taxonomy" id="27350"/>
    <lineage>
        <taxon>Eukaryota</taxon>
        <taxon>Fungi</taxon>
        <taxon>Dikarya</taxon>
        <taxon>Basidiomycota</taxon>
        <taxon>Pucciniomycotina</taxon>
        <taxon>Pucciniomycetes</taxon>
        <taxon>Pucciniales</taxon>
        <taxon>Pucciniaceae</taxon>
        <taxon>Puccinia</taxon>
    </lineage>
</organism>